<dbReference type="Gene3D" id="3.20.20.120">
    <property type="entry name" value="Enolase-like C-terminal domain"/>
    <property type="match status" value="1"/>
</dbReference>
<dbReference type="Pfam" id="PF13378">
    <property type="entry name" value="MR_MLE_C"/>
    <property type="match status" value="1"/>
</dbReference>
<feature type="domain" description="Mandelate racemase/muconate lactonizing enzyme C-terminal" evidence="4">
    <location>
        <begin position="147"/>
        <end position="244"/>
    </location>
</feature>
<dbReference type="EMBL" id="CASHTH010000339">
    <property type="protein sequence ID" value="CAI7997992.1"/>
    <property type="molecule type" value="Genomic_DNA"/>
</dbReference>
<dbReference type="InterPro" id="IPR013341">
    <property type="entry name" value="Mandelate_racemase_N_dom"/>
</dbReference>
<dbReference type="AlphaFoldDB" id="A0AA35QZ85"/>
<reference evidence="5" key="1">
    <citation type="submission" date="2023-03" db="EMBL/GenBank/DDBJ databases">
        <authorList>
            <person name="Steffen K."/>
            <person name="Cardenas P."/>
        </authorList>
    </citation>
    <scope>NUCLEOTIDE SEQUENCE</scope>
</reference>
<dbReference type="SFLD" id="SFLDG00179">
    <property type="entry name" value="mandelate_racemase"/>
    <property type="match status" value="1"/>
</dbReference>
<comment type="cofactor">
    <cofactor evidence="1">
        <name>Mg(2+)</name>
        <dbReference type="ChEBI" id="CHEBI:18420"/>
    </cofactor>
</comment>
<dbReference type="InterPro" id="IPR029017">
    <property type="entry name" value="Enolase-like_N"/>
</dbReference>
<dbReference type="Pfam" id="PF02746">
    <property type="entry name" value="MR_MLE_N"/>
    <property type="match status" value="1"/>
</dbReference>
<evidence type="ECO:0000259" key="4">
    <source>
        <dbReference type="SMART" id="SM00922"/>
    </source>
</evidence>
<dbReference type="SMART" id="SM00922">
    <property type="entry name" value="MR_MLE"/>
    <property type="match status" value="1"/>
</dbReference>
<dbReference type="InterPro" id="IPR036849">
    <property type="entry name" value="Enolase-like_C_sf"/>
</dbReference>
<dbReference type="GO" id="GO:0016052">
    <property type="term" value="P:carbohydrate catabolic process"/>
    <property type="evidence" value="ECO:0007669"/>
    <property type="project" value="TreeGrafter"/>
</dbReference>
<name>A0AA35QZ85_GEOBA</name>
<dbReference type="InterPro" id="IPR029065">
    <property type="entry name" value="Enolase_C-like"/>
</dbReference>
<accession>A0AA35QZ85</accession>
<dbReference type="InterPro" id="IPR046945">
    <property type="entry name" value="RHMD-like"/>
</dbReference>
<organism evidence="5 6">
    <name type="scientific">Geodia barretti</name>
    <name type="common">Barrett's horny sponge</name>
    <dbReference type="NCBI Taxonomy" id="519541"/>
    <lineage>
        <taxon>Eukaryota</taxon>
        <taxon>Metazoa</taxon>
        <taxon>Porifera</taxon>
        <taxon>Demospongiae</taxon>
        <taxon>Heteroscleromorpha</taxon>
        <taxon>Tetractinellida</taxon>
        <taxon>Astrophorina</taxon>
        <taxon>Geodiidae</taxon>
        <taxon>Geodia</taxon>
    </lineage>
</organism>
<proteinExistence type="predicted"/>
<keyword evidence="3" id="KW-0460">Magnesium</keyword>
<evidence type="ECO:0000256" key="3">
    <source>
        <dbReference type="ARBA" id="ARBA00022842"/>
    </source>
</evidence>
<dbReference type="PANTHER" id="PTHR13794:SF58">
    <property type="entry name" value="MITOCHONDRIAL ENOLASE SUPERFAMILY MEMBER 1"/>
    <property type="match status" value="1"/>
</dbReference>
<dbReference type="GO" id="GO:0000287">
    <property type="term" value="F:magnesium ion binding"/>
    <property type="evidence" value="ECO:0007669"/>
    <property type="project" value="TreeGrafter"/>
</dbReference>
<dbReference type="InterPro" id="IPR013342">
    <property type="entry name" value="Mandelate_racemase_C"/>
</dbReference>
<protein>
    <submittedName>
        <fullName evidence="5">Mandelate racemase</fullName>
    </submittedName>
</protein>
<gene>
    <name evidence="5" type="ORF">GBAR_LOCUS2304</name>
</gene>
<dbReference type="SUPFAM" id="SSF51604">
    <property type="entry name" value="Enolase C-terminal domain-like"/>
    <property type="match status" value="1"/>
</dbReference>
<dbReference type="GO" id="GO:0009063">
    <property type="term" value="P:amino acid catabolic process"/>
    <property type="evidence" value="ECO:0007669"/>
    <property type="project" value="InterPro"/>
</dbReference>
<sequence length="360" mass="38497">MFDSALTIRALTARAVAAPLARPLRTASGEIPVSPLLLIDLASEEGPAGRAYIFGYTTLTLRALQVLLDDLDAVVRGRPASPAAMYDELAARFRLMGRQGLVGMALAGLDMALWDMQGRAQNRPVVELLGGQAAPVPAYDSFGVVDPVKDATALEDSVEQGFRAIKIKIGVGDLAWDLENVAGVRAVIGPDVRLMVDYNQSLTAPEALRRIDALARFDLAWVEEPVPAEDLAGHARVREASRVPIQTGENWWFGHDMAHALAAEACDVCMPDLMKIGGVTGWLRAMGQAEAAAVPVSSHLFIEASAHVLPVTPLAHYLEFLDLAGAVLADPPRVADGHVTARGPGLGMDWDEAAVARYRF</sequence>
<dbReference type="PROSITE" id="PS00909">
    <property type="entry name" value="MR_MLE_2"/>
    <property type="match status" value="1"/>
</dbReference>
<dbReference type="SFLD" id="SFLDS00001">
    <property type="entry name" value="Enolase"/>
    <property type="match status" value="1"/>
</dbReference>
<dbReference type="InterPro" id="IPR018110">
    <property type="entry name" value="Mandel_Rmase/mucon_lact_enz_CS"/>
</dbReference>
<dbReference type="GO" id="GO:0016836">
    <property type="term" value="F:hydro-lyase activity"/>
    <property type="evidence" value="ECO:0007669"/>
    <property type="project" value="TreeGrafter"/>
</dbReference>
<keyword evidence="6" id="KW-1185">Reference proteome</keyword>
<evidence type="ECO:0000313" key="6">
    <source>
        <dbReference type="Proteomes" id="UP001174909"/>
    </source>
</evidence>
<evidence type="ECO:0000313" key="5">
    <source>
        <dbReference type="EMBL" id="CAI7997992.1"/>
    </source>
</evidence>
<evidence type="ECO:0000256" key="1">
    <source>
        <dbReference type="ARBA" id="ARBA00001946"/>
    </source>
</evidence>
<evidence type="ECO:0000256" key="2">
    <source>
        <dbReference type="ARBA" id="ARBA00022723"/>
    </source>
</evidence>
<dbReference type="Proteomes" id="UP001174909">
    <property type="component" value="Unassembled WGS sequence"/>
</dbReference>
<dbReference type="PANTHER" id="PTHR13794">
    <property type="entry name" value="ENOLASE SUPERFAMILY, MANDELATE RACEMASE"/>
    <property type="match status" value="1"/>
</dbReference>
<dbReference type="Gene3D" id="3.30.390.10">
    <property type="entry name" value="Enolase-like, N-terminal domain"/>
    <property type="match status" value="1"/>
</dbReference>
<comment type="caution">
    <text evidence="5">The sequence shown here is derived from an EMBL/GenBank/DDBJ whole genome shotgun (WGS) entry which is preliminary data.</text>
</comment>
<dbReference type="SUPFAM" id="SSF54826">
    <property type="entry name" value="Enolase N-terminal domain-like"/>
    <property type="match status" value="1"/>
</dbReference>
<keyword evidence="2" id="KW-0479">Metal-binding</keyword>